<sequence length="261" mass="28966">MKPLFRERLAECMGIYIMVVRTPLLHGQTITSRNVKGEYLSTNFAFATNFNMYITRRVGPLNPVVSFSMCVLGRHHWRKFPFYTVFQLIDAIMNYCQGNLTVTGPTATAQIFAIYPADYLSIWNGTVTLLVCLLALWDKRNSAAPAHLEPLMAGLAVFVIGLSTGGKRPGPQGLYLPGWLAGEESAGRGWFWVPLVAPFLGDMVGEALYQLFIELHHPPLQLESDGLCLENMMVPGLEAMELGCCSIITFKRNIEAGGFVK</sequence>
<evidence type="ECO:0000313" key="9">
    <source>
        <dbReference type="Ensembl" id="ENSHHUP00000046329.1"/>
    </source>
</evidence>
<evidence type="ECO:0000256" key="8">
    <source>
        <dbReference type="ARBA" id="ARBA00049405"/>
    </source>
</evidence>
<dbReference type="Proteomes" id="UP000314982">
    <property type="component" value="Unassembled WGS sequence"/>
</dbReference>
<protein>
    <submittedName>
        <fullName evidence="9">Uncharacterized protein</fullName>
    </submittedName>
</protein>
<dbReference type="InterPro" id="IPR000425">
    <property type="entry name" value="MIP"/>
</dbReference>
<evidence type="ECO:0000256" key="3">
    <source>
        <dbReference type="ARBA" id="ARBA00022448"/>
    </source>
</evidence>
<evidence type="ECO:0000256" key="4">
    <source>
        <dbReference type="ARBA" id="ARBA00022692"/>
    </source>
</evidence>
<evidence type="ECO:0000313" key="10">
    <source>
        <dbReference type="Proteomes" id="UP000314982"/>
    </source>
</evidence>
<reference evidence="9" key="2">
    <citation type="submission" date="2025-08" db="UniProtKB">
        <authorList>
            <consortium name="Ensembl"/>
        </authorList>
    </citation>
    <scope>IDENTIFICATION</scope>
</reference>
<reference evidence="9" key="3">
    <citation type="submission" date="2025-09" db="UniProtKB">
        <authorList>
            <consortium name="Ensembl"/>
        </authorList>
    </citation>
    <scope>IDENTIFICATION</scope>
</reference>
<reference evidence="10" key="1">
    <citation type="submission" date="2018-06" db="EMBL/GenBank/DDBJ databases">
        <title>Genome assembly of Danube salmon.</title>
        <authorList>
            <person name="Macqueen D.J."/>
            <person name="Gundappa M.K."/>
        </authorList>
    </citation>
    <scope>NUCLEOTIDE SEQUENCE [LARGE SCALE GENOMIC DNA]</scope>
</reference>
<proteinExistence type="inferred from homology"/>
<dbReference type="Pfam" id="PF00230">
    <property type="entry name" value="MIP"/>
    <property type="match status" value="1"/>
</dbReference>
<dbReference type="GeneTree" id="ENSGT00940000164368"/>
<comment type="catalytic activity">
    <reaction evidence="8">
        <text>glycerol(in) = glycerol(out)</text>
        <dbReference type="Rhea" id="RHEA:29675"/>
        <dbReference type="ChEBI" id="CHEBI:17754"/>
    </reaction>
</comment>
<dbReference type="Gene3D" id="1.20.1080.10">
    <property type="entry name" value="Glycerol uptake facilitator protein"/>
    <property type="match status" value="1"/>
</dbReference>
<keyword evidence="3" id="KW-0813">Transport</keyword>
<dbReference type="GO" id="GO:0015254">
    <property type="term" value="F:glycerol channel activity"/>
    <property type="evidence" value="ECO:0007669"/>
    <property type="project" value="TreeGrafter"/>
</dbReference>
<dbReference type="AlphaFoldDB" id="A0A4W5N9U4"/>
<dbReference type="SUPFAM" id="SSF81338">
    <property type="entry name" value="Aquaporin-like"/>
    <property type="match status" value="1"/>
</dbReference>
<organism evidence="9 10">
    <name type="scientific">Hucho hucho</name>
    <name type="common">huchen</name>
    <dbReference type="NCBI Taxonomy" id="62062"/>
    <lineage>
        <taxon>Eukaryota</taxon>
        <taxon>Metazoa</taxon>
        <taxon>Chordata</taxon>
        <taxon>Craniata</taxon>
        <taxon>Vertebrata</taxon>
        <taxon>Euteleostomi</taxon>
        <taxon>Actinopterygii</taxon>
        <taxon>Neopterygii</taxon>
        <taxon>Teleostei</taxon>
        <taxon>Protacanthopterygii</taxon>
        <taxon>Salmoniformes</taxon>
        <taxon>Salmonidae</taxon>
        <taxon>Salmoninae</taxon>
        <taxon>Hucho</taxon>
    </lineage>
</organism>
<keyword evidence="5" id="KW-1133">Transmembrane helix</keyword>
<evidence type="ECO:0000256" key="2">
    <source>
        <dbReference type="ARBA" id="ARBA00006175"/>
    </source>
</evidence>
<comment type="catalytic activity">
    <reaction evidence="7">
        <text>H2O(in) = H2O(out)</text>
        <dbReference type="Rhea" id="RHEA:29667"/>
        <dbReference type="ChEBI" id="CHEBI:15377"/>
    </reaction>
</comment>
<dbReference type="PANTHER" id="PTHR43829">
    <property type="entry name" value="AQUAPORIN OR AQUAGLYCEROPORIN RELATED"/>
    <property type="match status" value="1"/>
</dbReference>
<comment type="similarity">
    <text evidence="2">Belongs to the MIP/aquaporin (TC 1.A.8) family.</text>
</comment>
<dbReference type="Ensembl" id="ENSHHUT00000048036.1">
    <property type="protein sequence ID" value="ENSHHUP00000046329.1"/>
    <property type="gene ID" value="ENSHHUG00000028199.1"/>
</dbReference>
<accession>A0A4W5N9U4</accession>
<evidence type="ECO:0000256" key="5">
    <source>
        <dbReference type="ARBA" id="ARBA00022989"/>
    </source>
</evidence>
<comment type="subcellular location">
    <subcellularLocation>
        <location evidence="1">Membrane</location>
        <topology evidence="1">Multi-pass membrane protein</topology>
    </subcellularLocation>
</comment>
<dbReference type="GO" id="GO:0016323">
    <property type="term" value="C:basolateral plasma membrane"/>
    <property type="evidence" value="ECO:0007669"/>
    <property type="project" value="TreeGrafter"/>
</dbReference>
<evidence type="ECO:0000256" key="7">
    <source>
        <dbReference type="ARBA" id="ARBA00034651"/>
    </source>
</evidence>
<evidence type="ECO:0000256" key="1">
    <source>
        <dbReference type="ARBA" id="ARBA00004141"/>
    </source>
</evidence>
<name>A0A4W5N9U4_9TELE</name>
<keyword evidence="10" id="KW-1185">Reference proteome</keyword>
<keyword evidence="6" id="KW-0472">Membrane</keyword>
<dbReference type="GO" id="GO:0015250">
    <property type="term" value="F:water channel activity"/>
    <property type="evidence" value="ECO:0007669"/>
    <property type="project" value="TreeGrafter"/>
</dbReference>
<keyword evidence="4" id="KW-0812">Transmembrane</keyword>
<dbReference type="GO" id="GO:0015204">
    <property type="term" value="F:urea transmembrane transporter activity"/>
    <property type="evidence" value="ECO:0007669"/>
    <property type="project" value="TreeGrafter"/>
</dbReference>
<dbReference type="InterPro" id="IPR023271">
    <property type="entry name" value="Aquaporin-like"/>
</dbReference>
<dbReference type="PANTHER" id="PTHR43829:SF13">
    <property type="entry name" value="AQUAPORIN-10"/>
    <property type="match status" value="1"/>
</dbReference>
<dbReference type="InterPro" id="IPR050363">
    <property type="entry name" value="MIP/Aquaporin"/>
</dbReference>
<evidence type="ECO:0000256" key="6">
    <source>
        <dbReference type="ARBA" id="ARBA00023136"/>
    </source>
</evidence>